<gene>
    <name evidence="5" type="ORF">B4U80_07059</name>
</gene>
<evidence type="ECO:0000259" key="4">
    <source>
        <dbReference type="Pfam" id="PF10058"/>
    </source>
</evidence>
<keyword evidence="2" id="KW-0812">Transmembrane</keyword>
<comment type="domain">
    <text evidence="2">The C4-type zinc finger motif is necessary both for its ER three-way tubular junction localization and formation.</text>
</comment>
<dbReference type="GO" id="GO:1903373">
    <property type="term" value="P:positive regulation of endoplasmic reticulum tubular network organization"/>
    <property type="evidence" value="ECO:0007669"/>
    <property type="project" value="UniProtKB-UniRule"/>
</dbReference>
<dbReference type="OrthoDB" id="3169036at2759"/>
<comment type="function">
    <text evidence="2">Plays a role in determining ER morphology.</text>
</comment>
<dbReference type="PANTHER" id="PTHR22166:SF12">
    <property type="entry name" value="ENDOPLASMIC RETICULUM JUNCTION FORMATION PROTEIN LUNAPARK"/>
    <property type="match status" value="1"/>
</dbReference>
<comment type="caution">
    <text evidence="2">Lacks conserved residue(s) required for the propagation of feature annotation.</text>
</comment>
<feature type="compositionally biased region" description="Polar residues" evidence="3">
    <location>
        <begin position="169"/>
        <end position="187"/>
    </location>
</feature>
<accession>A0A443SP35</accession>
<evidence type="ECO:0000256" key="1">
    <source>
        <dbReference type="ARBA" id="ARBA00009940"/>
    </source>
</evidence>
<keyword evidence="2" id="KW-0256">Endoplasmic reticulum</keyword>
<evidence type="ECO:0000256" key="3">
    <source>
        <dbReference type="SAM" id="MobiDB-lite"/>
    </source>
</evidence>
<sequence length="352" mass="40591">MGIIISRFKKKLSTKEQLEKLQHEIEFLEDYKWSTLRSQKHVVGLLFVISGVVFTIVALLFYFYKFNQSTNLQEKVVYSVLLALFPLLVYGAKRGLQWYYVWDIDAQEEKLRAMKREKKKILEKVMETETYKVAKELLEKYDPSALKDKSETRHQVQRVQDSSYSLRNRGSNISARYSPNSTFSSPTPGVRSFQRTPMPGIPPMNISQQMRTPMLAAPRLPRPVFPQNRGVVEKLVDYVVGDGPSNRYALICFNCKSHNGMALKDEFEYLAFRCCYCFTFNPSRKERPFAPRLLPIDAGRPSLTPVVDEPESDSESKKNDTLNIEEVSHVSEIEPIDEDDSEESDTGDRVLM</sequence>
<dbReference type="InterPro" id="IPR040115">
    <property type="entry name" value="Lnp"/>
</dbReference>
<keyword evidence="2" id="KW-0863">Zinc-finger</keyword>
<comment type="caution">
    <text evidence="5">The sequence shown here is derived from an EMBL/GenBank/DDBJ whole genome shotgun (WGS) entry which is preliminary data.</text>
</comment>
<organism evidence="5 6">
    <name type="scientific">Leptotrombidium deliense</name>
    <dbReference type="NCBI Taxonomy" id="299467"/>
    <lineage>
        <taxon>Eukaryota</taxon>
        <taxon>Metazoa</taxon>
        <taxon>Ecdysozoa</taxon>
        <taxon>Arthropoda</taxon>
        <taxon>Chelicerata</taxon>
        <taxon>Arachnida</taxon>
        <taxon>Acari</taxon>
        <taxon>Acariformes</taxon>
        <taxon>Trombidiformes</taxon>
        <taxon>Prostigmata</taxon>
        <taxon>Anystina</taxon>
        <taxon>Parasitengona</taxon>
        <taxon>Trombiculoidea</taxon>
        <taxon>Trombiculidae</taxon>
        <taxon>Leptotrombidium</taxon>
    </lineage>
</organism>
<dbReference type="STRING" id="299467.A0A443SP35"/>
<dbReference type="Proteomes" id="UP000288716">
    <property type="component" value="Unassembled WGS sequence"/>
</dbReference>
<evidence type="ECO:0000313" key="5">
    <source>
        <dbReference type="EMBL" id="RWS29253.1"/>
    </source>
</evidence>
<comment type="similarity">
    <text evidence="1 2">Belongs to the lunapark family.</text>
</comment>
<reference evidence="5 6" key="1">
    <citation type="journal article" date="2018" name="Gigascience">
        <title>Genomes of trombidid mites reveal novel predicted allergens and laterally-transferred genes associated with secondary metabolism.</title>
        <authorList>
            <person name="Dong X."/>
            <person name="Chaisiri K."/>
            <person name="Xia D."/>
            <person name="Armstrong S.D."/>
            <person name="Fang Y."/>
            <person name="Donnelly M.J."/>
            <person name="Kadowaki T."/>
            <person name="McGarry J.W."/>
            <person name="Darby A.C."/>
            <person name="Makepeace B.L."/>
        </authorList>
    </citation>
    <scope>NUCLEOTIDE SEQUENCE [LARGE SCALE GENOMIC DNA]</scope>
    <source>
        <strain evidence="5">UoL-UT</strain>
    </source>
</reference>
<feature type="compositionally biased region" description="Basic and acidic residues" evidence="3">
    <location>
        <begin position="314"/>
        <end position="332"/>
    </location>
</feature>
<dbReference type="PANTHER" id="PTHR22166">
    <property type="entry name" value="ENDOPLASMIC RETICULUM JUNCTION FORMATION PROTEIN LUNAPARK"/>
    <property type="match status" value="1"/>
</dbReference>
<keyword evidence="6" id="KW-1185">Reference proteome</keyword>
<keyword evidence="2" id="KW-0479">Metal-binding</keyword>
<feature type="domain" description="Lunapark zinc ribbon" evidence="4">
    <location>
        <begin position="232"/>
        <end position="281"/>
    </location>
</feature>
<name>A0A443SP35_9ACAR</name>
<feature type="transmembrane region" description="Helical" evidence="2">
    <location>
        <begin position="42"/>
        <end position="64"/>
    </location>
</feature>
<dbReference type="InterPro" id="IPR019273">
    <property type="entry name" value="Lunapark_Znf"/>
</dbReference>
<dbReference type="AlphaFoldDB" id="A0A443SP35"/>
<dbReference type="Pfam" id="PF10058">
    <property type="entry name" value="Zn_ribbon_10"/>
    <property type="match status" value="1"/>
</dbReference>
<protein>
    <recommendedName>
        <fullName evidence="2">Endoplasmic reticulum junction formation protein lunapark</fullName>
    </recommendedName>
</protein>
<proteinExistence type="inferred from homology"/>
<evidence type="ECO:0000313" key="6">
    <source>
        <dbReference type="Proteomes" id="UP000288716"/>
    </source>
</evidence>
<dbReference type="VEuPathDB" id="VectorBase:LDEU002788"/>
<dbReference type="EMBL" id="NCKV01001001">
    <property type="protein sequence ID" value="RWS29253.1"/>
    <property type="molecule type" value="Genomic_DNA"/>
</dbReference>
<keyword evidence="2" id="KW-1133">Transmembrane helix</keyword>
<feature type="region of interest" description="Disordered" evidence="3">
    <location>
        <begin position="300"/>
        <end position="352"/>
    </location>
</feature>
<evidence type="ECO:0000256" key="2">
    <source>
        <dbReference type="RuleBase" id="RU367073"/>
    </source>
</evidence>
<comment type="subcellular location">
    <subcellularLocation>
        <location evidence="2">Endoplasmic reticulum membrane</location>
        <topology evidence="2">Multi-pass membrane protein</topology>
    </subcellularLocation>
</comment>
<dbReference type="GO" id="GO:0098826">
    <property type="term" value="C:endoplasmic reticulum tubular network membrane"/>
    <property type="evidence" value="ECO:0007669"/>
    <property type="project" value="UniProtKB-UniRule"/>
</dbReference>
<keyword evidence="2" id="KW-0862">Zinc</keyword>
<dbReference type="GO" id="GO:0008270">
    <property type="term" value="F:zinc ion binding"/>
    <property type="evidence" value="ECO:0007669"/>
    <property type="project" value="UniProtKB-KW"/>
</dbReference>
<feature type="region of interest" description="Disordered" evidence="3">
    <location>
        <begin position="169"/>
        <end position="191"/>
    </location>
</feature>
<dbReference type="GO" id="GO:0071788">
    <property type="term" value="P:endoplasmic reticulum tubular network maintenance"/>
    <property type="evidence" value="ECO:0007669"/>
    <property type="project" value="UniProtKB-UniRule"/>
</dbReference>
<feature type="compositionally biased region" description="Acidic residues" evidence="3">
    <location>
        <begin position="334"/>
        <end position="345"/>
    </location>
</feature>
<keyword evidence="2" id="KW-0472">Membrane</keyword>